<dbReference type="InterPro" id="IPR011089">
    <property type="entry name" value="GmrSD_C"/>
</dbReference>
<protein>
    <recommendedName>
        <fullName evidence="5">DUF1524 domain-containing protein</fullName>
    </recommendedName>
</protein>
<feature type="domain" description="GmrSD restriction endonucleases C-terminal" evidence="2">
    <location>
        <begin position="381"/>
        <end position="526"/>
    </location>
</feature>
<dbReference type="AlphaFoldDB" id="D9RZB6"/>
<dbReference type="STRING" id="555079.Toce_1942"/>
<dbReference type="HOGENOM" id="CLU_011736_1_3_9"/>
<evidence type="ECO:0000313" key="4">
    <source>
        <dbReference type="Proteomes" id="UP000000272"/>
    </source>
</evidence>
<dbReference type="EMBL" id="CP002131">
    <property type="protein sequence ID" value="ADL08670.1"/>
    <property type="molecule type" value="Genomic_DNA"/>
</dbReference>
<dbReference type="eggNOG" id="COG1479">
    <property type="taxonomic scope" value="Bacteria"/>
</dbReference>
<keyword evidence="4" id="KW-1185">Reference proteome</keyword>
<accession>D9RZB6</accession>
<dbReference type="Pfam" id="PF07510">
    <property type="entry name" value="GmrSD_C"/>
    <property type="match status" value="1"/>
</dbReference>
<dbReference type="PANTHER" id="PTHR35149">
    <property type="entry name" value="SLL5132 PROTEIN"/>
    <property type="match status" value="1"/>
</dbReference>
<dbReference type="KEGG" id="toc:Toce_1942"/>
<sequence length="545" mass="65096">MTTIIILLHVILSKFKDEDLLNYELVKNHKAKYLYQEAGDKYKSYIFGYEKDNPSDEFFKTEILDQKSITAHSVAKETLYTANLKRAKDFFIEKIRNMDEKNIEILFKKVVNGLKFNLYEIDDDLDVFITFETMNNRGKPLSKLELLKNRLIYLSTLIPENEDIQNKLRREINEVWKTIYEYLGKNKDNPLDDDEFLENHWIMYFKYERGESEAYAKFLLDKYFIAKNVLNPNAQTNVGFKEIKDYIDSLAESVKAWFYMFNPAHSNSIFNKDIIEWLQKLQRLGFGAFKPLIMAAIVKKVQSELLLELLKTCERFIFLVFSISRRPSNTQNSHFYRVAHDFYTDSWDIKTVINDINSLTNDVDSGGWYDIKRFYDYIDEQFKKAEGFYSWNALRYFLYEYELYLQEKANGPCKVIWEIIKEKDKRDTIEHIYPQDDSDKYWQVRFGKFSPEQRKVFVNSLGNLLLISQLKNSQLQNKGFDFKKEHEDRNNNYIGYCNGSHSEIEVARYNEWTEKEIKDRGIKLLKFMEERWGIQIPDKEKLLGF</sequence>
<proteinExistence type="predicted"/>
<dbReference type="Pfam" id="PF03235">
    <property type="entry name" value="GmrSD_N"/>
    <property type="match status" value="1"/>
</dbReference>
<name>D9RZB6_THEOJ</name>
<gene>
    <name evidence="3" type="ordered locus">Toce_1942</name>
</gene>
<organism evidence="3 4">
    <name type="scientific">Thermosediminibacter oceani (strain ATCC BAA-1034 / DSM 16646 / JW/IW-1228P)</name>
    <dbReference type="NCBI Taxonomy" id="555079"/>
    <lineage>
        <taxon>Bacteria</taxon>
        <taxon>Bacillati</taxon>
        <taxon>Bacillota</taxon>
        <taxon>Clostridia</taxon>
        <taxon>Thermosediminibacterales</taxon>
        <taxon>Thermosediminibacteraceae</taxon>
        <taxon>Thermosediminibacter</taxon>
    </lineage>
</organism>
<evidence type="ECO:0008006" key="5">
    <source>
        <dbReference type="Google" id="ProtNLM"/>
    </source>
</evidence>
<dbReference type="Proteomes" id="UP000000272">
    <property type="component" value="Chromosome"/>
</dbReference>
<dbReference type="PANTHER" id="PTHR35149:SF1">
    <property type="entry name" value="DUF5655 DOMAIN-CONTAINING PROTEIN"/>
    <property type="match status" value="1"/>
</dbReference>
<reference evidence="3 4" key="1">
    <citation type="journal article" date="2010" name="Stand. Genomic Sci.">
        <title>Complete genome sequence of Thermosediminibacter oceani type strain (JW/IW-1228P).</title>
        <authorList>
            <person name="Pitluck S."/>
            <person name="Yasawong M."/>
            <person name="Munk C."/>
            <person name="Nolan M."/>
            <person name="Lapidus A."/>
            <person name="Lucas S."/>
            <person name="Glavina Del Rio T."/>
            <person name="Tice H."/>
            <person name="Cheng J.F."/>
            <person name="Bruce D."/>
            <person name="Detter C."/>
            <person name="Tapia R."/>
            <person name="Han C."/>
            <person name="Goodwin L."/>
            <person name="Liolios K."/>
            <person name="Ivanova N."/>
            <person name="Mavromatis K."/>
            <person name="Mikhailova N."/>
            <person name="Pati A."/>
            <person name="Chen A."/>
            <person name="Palaniappan K."/>
            <person name="Land M."/>
            <person name="Hauser L."/>
            <person name="Chang Y.J."/>
            <person name="Jeffries C.D."/>
            <person name="Rohde M."/>
            <person name="Spring S."/>
            <person name="Sikorski J."/>
            <person name="Goker M."/>
            <person name="Woyke T."/>
            <person name="Bristow J."/>
            <person name="Eisen J.A."/>
            <person name="Markowitz V."/>
            <person name="Hugenholtz P."/>
            <person name="Kyrpides N.C."/>
            <person name="Klenk H.P."/>
        </authorList>
    </citation>
    <scope>NUCLEOTIDE SEQUENCE [LARGE SCALE GENOMIC DNA]</scope>
    <source>
        <strain evidence="4">ATCC BAA-1034 / DSM 16646 / JW/IW-1228P</strain>
    </source>
</reference>
<evidence type="ECO:0000259" key="2">
    <source>
        <dbReference type="Pfam" id="PF07510"/>
    </source>
</evidence>
<evidence type="ECO:0000313" key="3">
    <source>
        <dbReference type="EMBL" id="ADL08670.1"/>
    </source>
</evidence>
<dbReference type="InterPro" id="IPR004919">
    <property type="entry name" value="GmrSD_N"/>
</dbReference>
<feature type="domain" description="GmrSD restriction endonucleases N-terminal" evidence="1">
    <location>
        <begin position="2"/>
        <end position="151"/>
    </location>
</feature>
<evidence type="ECO:0000259" key="1">
    <source>
        <dbReference type="Pfam" id="PF03235"/>
    </source>
</evidence>